<proteinExistence type="predicted"/>
<dbReference type="EMBL" id="CP021744">
    <property type="protein sequence ID" value="ARZ71314.1"/>
    <property type="molecule type" value="Genomic_DNA"/>
</dbReference>
<dbReference type="PANTHER" id="PTHR13789">
    <property type="entry name" value="MONOOXYGENASE"/>
    <property type="match status" value="1"/>
</dbReference>
<evidence type="ECO:0000259" key="4">
    <source>
        <dbReference type="Pfam" id="PF01494"/>
    </source>
</evidence>
<dbReference type="PANTHER" id="PTHR13789:SF309">
    <property type="entry name" value="PUTATIVE (AFU_ORTHOLOGUE AFUA_6G14510)-RELATED"/>
    <property type="match status" value="1"/>
</dbReference>
<evidence type="ECO:0000256" key="2">
    <source>
        <dbReference type="ARBA" id="ARBA00023033"/>
    </source>
</evidence>
<dbReference type="AlphaFoldDB" id="A0A1Z2LAJ3"/>
<name>A0A1Z2LAJ3_9ACTN</name>
<gene>
    <name evidence="5" type="ORF">SMD11_5738</name>
</gene>
<sequence>MRELRAVVIGGGVGGLTAAAALHHRGWDVTVLERAASLEPVGAGIALAANAQRALDTFGAGDAVRALSVPQVDGGLRRPGGYWLSRTDNAAAARRFGGPVVVAHRADVIALLASRLPEGAVRTGVRGELADPGGPDRPARVTTPGGVLEAELVVGADGIHSAVRAALFPGHPAPRYTGFTTWRFVVPAAAAPQGGTTAHETWGPGRLWGTVPCSTAASTPTPRPPRPPARSPRAANSPSCAASSATGTTPCRSSSPPPTPPPCCATTSTAPPTRCPPTTTAGSPSSATPPTP</sequence>
<dbReference type="InterPro" id="IPR036188">
    <property type="entry name" value="FAD/NAD-bd_sf"/>
</dbReference>
<feature type="compositionally biased region" description="Low complexity" evidence="3">
    <location>
        <begin position="264"/>
        <end position="286"/>
    </location>
</feature>
<keyword evidence="1" id="KW-0560">Oxidoreductase</keyword>
<dbReference type="InterPro" id="IPR002938">
    <property type="entry name" value="FAD-bd"/>
</dbReference>
<organism evidence="5 6">
    <name type="scientific">Streptomyces albireticuli</name>
    <dbReference type="NCBI Taxonomy" id="1940"/>
    <lineage>
        <taxon>Bacteria</taxon>
        <taxon>Bacillati</taxon>
        <taxon>Actinomycetota</taxon>
        <taxon>Actinomycetes</taxon>
        <taxon>Kitasatosporales</taxon>
        <taxon>Streptomycetaceae</taxon>
        <taxon>Streptomyces</taxon>
    </lineage>
</organism>
<dbReference type="KEGG" id="salj:SMD11_5738"/>
<accession>A0A1Z2LAJ3</accession>
<feature type="domain" description="FAD-binding" evidence="4">
    <location>
        <begin position="5"/>
        <end position="167"/>
    </location>
</feature>
<dbReference type="SUPFAM" id="SSF51905">
    <property type="entry name" value="FAD/NAD(P)-binding domain"/>
    <property type="match status" value="1"/>
</dbReference>
<dbReference type="Gene3D" id="3.50.50.60">
    <property type="entry name" value="FAD/NAD(P)-binding domain"/>
    <property type="match status" value="1"/>
</dbReference>
<feature type="compositionally biased region" description="Pro residues" evidence="3">
    <location>
        <begin position="221"/>
        <end position="230"/>
    </location>
</feature>
<evidence type="ECO:0000313" key="6">
    <source>
        <dbReference type="Proteomes" id="UP000195755"/>
    </source>
</evidence>
<dbReference type="InterPro" id="IPR050493">
    <property type="entry name" value="FAD-dep_Monooxygenase_BioMet"/>
</dbReference>
<keyword evidence="2 5" id="KW-0503">Monooxygenase</keyword>
<dbReference type="Pfam" id="PF01494">
    <property type="entry name" value="FAD_binding_3"/>
    <property type="match status" value="1"/>
</dbReference>
<dbReference type="PRINTS" id="PR00420">
    <property type="entry name" value="RNGMNOXGNASE"/>
</dbReference>
<feature type="region of interest" description="Disordered" evidence="3">
    <location>
        <begin position="194"/>
        <end position="292"/>
    </location>
</feature>
<evidence type="ECO:0000313" key="5">
    <source>
        <dbReference type="EMBL" id="ARZ71314.1"/>
    </source>
</evidence>
<dbReference type="GO" id="GO:0004497">
    <property type="term" value="F:monooxygenase activity"/>
    <property type="evidence" value="ECO:0007669"/>
    <property type="project" value="UniProtKB-KW"/>
</dbReference>
<evidence type="ECO:0000256" key="1">
    <source>
        <dbReference type="ARBA" id="ARBA00023002"/>
    </source>
</evidence>
<feature type="compositionally biased region" description="Low complexity" evidence="3">
    <location>
        <begin position="231"/>
        <end position="254"/>
    </location>
</feature>
<reference evidence="5 6" key="1">
    <citation type="submission" date="2017-06" db="EMBL/GenBank/DDBJ databases">
        <title>Streptomyces albireticuli Genome sequencing and assembly.</title>
        <authorList>
            <person name="Wang Y."/>
            <person name="Du B."/>
            <person name="Ding Y."/>
            <person name="Liu H."/>
            <person name="Hou Q."/>
            <person name="Liu K."/>
            <person name="Yao L."/>
            <person name="Wang C."/>
        </authorList>
    </citation>
    <scope>NUCLEOTIDE SEQUENCE [LARGE SCALE GENOMIC DNA]</scope>
    <source>
        <strain evidence="5 6">MDJK11</strain>
    </source>
</reference>
<dbReference type="GO" id="GO:0071949">
    <property type="term" value="F:FAD binding"/>
    <property type="evidence" value="ECO:0007669"/>
    <property type="project" value="InterPro"/>
</dbReference>
<protein>
    <submittedName>
        <fullName evidence="5">Monooxygenase</fullName>
    </submittedName>
</protein>
<evidence type="ECO:0000256" key="3">
    <source>
        <dbReference type="SAM" id="MobiDB-lite"/>
    </source>
</evidence>
<dbReference type="Proteomes" id="UP000195755">
    <property type="component" value="Chromosome"/>
</dbReference>